<dbReference type="InterPro" id="IPR003382">
    <property type="entry name" value="Flavoprotein"/>
</dbReference>
<evidence type="ECO:0000256" key="1">
    <source>
        <dbReference type="ARBA" id="ARBA00022993"/>
    </source>
</evidence>
<gene>
    <name evidence="5" type="ORF">POJ06DRAFT_194871</name>
</gene>
<name>A0AAD7QWI1_9ASCO</name>
<feature type="region of interest" description="Disordered" evidence="3">
    <location>
        <begin position="229"/>
        <end position="262"/>
    </location>
</feature>
<sequence>MGAHAHVHPPDPVPHSSLVSASHPGLPLNDGKLHVLLAATGSVATIKVPLIVEKLLRIYEPSRISIQIIVTEPAERFLPAADKPLPASIHVWRDSDEWENWSTRSDPIVHIELRRWAHLLLVAPLSANTLAKIANGLCDNLLTSVIRAWNPAVPILLAPAMNTYMYTNPLTKRHLQIIQDEMDWITVLKPVEKVLACGDIGMGGMREWSDIVEVVVSKFPPPLYPKKSDVVDSQGVVQDKPRHNTPDHAGTGHIRFQDPESE</sequence>
<comment type="caution">
    <text evidence="5">The sequence shown here is derived from an EMBL/GenBank/DDBJ whole genome shotgun (WGS) entry which is preliminary data.</text>
</comment>
<organism evidence="5 6">
    <name type="scientific">Lipomyces tetrasporus</name>
    <dbReference type="NCBI Taxonomy" id="54092"/>
    <lineage>
        <taxon>Eukaryota</taxon>
        <taxon>Fungi</taxon>
        <taxon>Dikarya</taxon>
        <taxon>Ascomycota</taxon>
        <taxon>Saccharomycotina</taxon>
        <taxon>Lipomycetes</taxon>
        <taxon>Lipomycetales</taxon>
        <taxon>Lipomycetaceae</taxon>
        <taxon>Lipomyces</taxon>
    </lineage>
</organism>
<dbReference type="Proteomes" id="UP001217417">
    <property type="component" value="Unassembled WGS sequence"/>
</dbReference>
<dbReference type="SUPFAM" id="SSF52507">
    <property type="entry name" value="Homo-oligomeric flavin-containing Cys decarboxylases, HFCD"/>
    <property type="match status" value="1"/>
</dbReference>
<keyword evidence="1" id="KW-0173">Coenzyme A biosynthesis</keyword>
<dbReference type="Gene3D" id="3.40.50.1950">
    <property type="entry name" value="Flavin prenyltransferase-like"/>
    <property type="match status" value="1"/>
</dbReference>
<proteinExistence type="inferred from homology"/>
<dbReference type="RefSeq" id="XP_056044552.1">
    <property type="nucleotide sequence ID" value="XM_056184973.1"/>
</dbReference>
<dbReference type="EMBL" id="JARPMG010000004">
    <property type="protein sequence ID" value="KAJ8101102.1"/>
    <property type="molecule type" value="Genomic_DNA"/>
</dbReference>
<accession>A0AAD7QWI1</accession>
<dbReference type="GO" id="GO:0004633">
    <property type="term" value="F:phosphopantothenoylcysteine decarboxylase activity"/>
    <property type="evidence" value="ECO:0007669"/>
    <property type="project" value="TreeGrafter"/>
</dbReference>
<feature type="region of interest" description="Disordered" evidence="3">
    <location>
        <begin position="1"/>
        <end position="21"/>
    </location>
</feature>
<dbReference type="AlphaFoldDB" id="A0AAD7QWI1"/>
<evidence type="ECO:0000256" key="3">
    <source>
        <dbReference type="SAM" id="MobiDB-lite"/>
    </source>
</evidence>
<dbReference type="InterPro" id="IPR036551">
    <property type="entry name" value="Flavin_trans-like"/>
</dbReference>
<feature type="domain" description="Flavoprotein" evidence="4">
    <location>
        <begin position="34"/>
        <end position="218"/>
    </location>
</feature>
<dbReference type="GO" id="GO:0015937">
    <property type="term" value="P:coenzyme A biosynthetic process"/>
    <property type="evidence" value="ECO:0007669"/>
    <property type="project" value="UniProtKB-KW"/>
</dbReference>
<keyword evidence="6" id="KW-1185">Reference proteome</keyword>
<comment type="similarity">
    <text evidence="2">Belongs to the HFCD (homooligomeric flavin containing Cys decarboxylase) superfamily.</text>
</comment>
<dbReference type="PANTHER" id="PTHR14359:SF6">
    <property type="entry name" value="PHOSPHOPANTOTHENOYLCYSTEINE DECARBOXYLASE"/>
    <property type="match status" value="1"/>
</dbReference>
<dbReference type="GO" id="GO:0010181">
    <property type="term" value="F:FMN binding"/>
    <property type="evidence" value="ECO:0007669"/>
    <property type="project" value="TreeGrafter"/>
</dbReference>
<dbReference type="GeneID" id="80880139"/>
<protein>
    <submittedName>
        <fullName evidence="5">Flavoprotein</fullName>
    </submittedName>
</protein>
<evidence type="ECO:0000256" key="2">
    <source>
        <dbReference type="ARBA" id="ARBA00038350"/>
    </source>
</evidence>
<evidence type="ECO:0000313" key="6">
    <source>
        <dbReference type="Proteomes" id="UP001217417"/>
    </source>
</evidence>
<dbReference type="GO" id="GO:0071513">
    <property type="term" value="C:phosphopantothenoylcysteine decarboxylase complex"/>
    <property type="evidence" value="ECO:0007669"/>
    <property type="project" value="TreeGrafter"/>
</dbReference>
<dbReference type="PANTHER" id="PTHR14359">
    <property type="entry name" value="HOMO-OLIGOMERIC FLAVIN CONTAINING CYS DECARBOXYLASE FAMILY"/>
    <property type="match status" value="1"/>
</dbReference>
<evidence type="ECO:0000313" key="5">
    <source>
        <dbReference type="EMBL" id="KAJ8101102.1"/>
    </source>
</evidence>
<evidence type="ECO:0000259" key="4">
    <source>
        <dbReference type="Pfam" id="PF02441"/>
    </source>
</evidence>
<dbReference type="Pfam" id="PF02441">
    <property type="entry name" value="Flavoprotein"/>
    <property type="match status" value="1"/>
</dbReference>
<reference evidence="5" key="1">
    <citation type="submission" date="2023-03" db="EMBL/GenBank/DDBJ databases">
        <title>Near-Complete genome sequence of Lipomyces tetrasporous NRRL Y-64009, an oleaginous yeast capable of growing on lignocellulosic hydrolysates.</title>
        <authorList>
            <consortium name="Lawrence Berkeley National Laboratory"/>
            <person name="Jagtap S.S."/>
            <person name="Liu J.-J."/>
            <person name="Walukiewicz H.E."/>
            <person name="Pangilinan J."/>
            <person name="Lipzen A."/>
            <person name="Ahrendt S."/>
            <person name="Koriabine M."/>
            <person name="Cobaugh K."/>
            <person name="Salamov A."/>
            <person name="Yoshinaga Y."/>
            <person name="Ng V."/>
            <person name="Daum C."/>
            <person name="Grigoriev I.V."/>
            <person name="Slininger P.J."/>
            <person name="Dien B.S."/>
            <person name="Jin Y.-S."/>
            <person name="Rao C.V."/>
        </authorList>
    </citation>
    <scope>NUCLEOTIDE SEQUENCE</scope>
    <source>
        <strain evidence="5">NRRL Y-64009</strain>
    </source>
</reference>